<evidence type="ECO:0000313" key="1">
    <source>
        <dbReference type="EMBL" id="SFJ36765.1"/>
    </source>
</evidence>
<dbReference type="STRING" id="46223.SAMN05421852_10874"/>
<evidence type="ECO:0008006" key="3">
    <source>
        <dbReference type="Google" id="ProtNLM"/>
    </source>
</evidence>
<proteinExistence type="predicted"/>
<dbReference type="Proteomes" id="UP000199545">
    <property type="component" value="Unassembled WGS sequence"/>
</dbReference>
<dbReference type="InterPro" id="IPR011009">
    <property type="entry name" value="Kinase-like_dom_sf"/>
</dbReference>
<name>A0A1I3QS98_9BACL</name>
<accession>A0A1I3QS98</accession>
<keyword evidence="2" id="KW-1185">Reference proteome</keyword>
<dbReference type="SUPFAM" id="SSF56112">
    <property type="entry name" value="Protein kinase-like (PK-like)"/>
    <property type="match status" value="1"/>
</dbReference>
<gene>
    <name evidence="1" type="ORF">SAMN05421852_10874</name>
</gene>
<dbReference type="EMBL" id="FORR01000008">
    <property type="protein sequence ID" value="SFJ36765.1"/>
    <property type="molecule type" value="Genomic_DNA"/>
</dbReference>
<reference evidence="1 2" key="1">
    <citation type="submission" date="2016-10" db="EMBL/GenBank/DDBJ databases">
        <authorList>
            <person name="de Groot N.N."/>
        </authorList>
    </citation>
    <scope>NUCLEOTIDE SEQUENCE [LARGE SCALE GENOMIC DNA]</scope>
    <source>
        <strain evidence="1 2">DSM 44778</strain>
    </source>
</reference>
<organism evidence="1 2">
    <name type="scientific">Thermoflavimicrobium dichotomicum</name>
    <dbReference type="NCBI Taxonomy" id="46223"/>
    <lineage>
        <taxon>Bacteria</taxon>
        <taxon>Bacillati</taxon>
        <taxon>Bacillota</taxon>
        <taxon>Bacilli</taxon>
        <taxon>Bacillales</taxon>
        <taxon>Thermoactinomycetaceae</taxon>
        <taxon>Thermoflavimicrobium</taxon>
    </lineage>
</organism>
<protein>
    <recommendedName>
        <fullName evidence="3">Protein kinase domain-containing protein</fullName>
    </recommendedName>
</protein>
<dbReference type="RefSeq" id="WP_093229899.1">
    <property type="nucleotide sequence ID" value="NZ_FORR01000008.1"/>
</dbReference>
<dbReference type="AlphaFoldDB" id="A0A1I3QS98"/>
<dbReference type="Gene3D" id="1.10.510.10">
    <property type="entry name" value="Transferase(Phosphotransferase) domain 1"/>
    <property type="match status" value="1"/>
</dbReference>
<dbReference type="OrthoDB" id="2986993at2"/>
<sequence length="246" mass="28471">MEAKGQNERIGNKYRVLRSFKFVNGILYYTESEEDGFTITRYIHAMDIRAFRNQVHEEQLYTRHKTVFCPLKEVFIEEGILYQVFEKIEGSLLAYQLMKSLPLRMADMIWVSHGITRNLLELYSEKQSALIHPQNIFVTPNREIYFLHGGPIHAFPRGYSIGKRDEESILKMINSSDAYTVGVMMYWMVTGTNPLMSGLQTPKITDYVPDCPPVLADMISRAISFDTNKRPSIEEINRVLGQMLSK</sequence>
<evidence type="ECO:0000313" key="2">
    <source>
        <dbReference type="Proteomes" id="UP000199545"/>
    </source>
</evidence>